<dbReference type="InterPro" id="IPR005101">
    <property type="entry name" value="Cryptochr/Photolyase_FAD-bd"/>
</dbReference>
<protein>
    <submittedName>
        <fullName evidence="5">Deoxyribodipyrimidine photolyase</fullName>
    </submittedName>
</protein>
<dbReference type="KEGG" id="fak:FUA48_12065"/>
<keyword evidence="5" id="KW-0456">Lyase</keyword>
<evidence type="ECO:0000313" key="6">
    <source>
        <dbReference type="Proteomes" id="UP000321222"/>
    </source>
</evidence>
<keyword evidence="6" id="KW-1185">Reference proteome</keyword>
<evidence type="ECO:0000313" key="5">
    <source>
        <dbReference type="EMBL" id="QEE50285.1"/>
    </source>
</evidence>
<dbReference type="InterPro" id="IPR036134">
    <property type="entry name" value="Crypto/Photolyase_FAD-like_sf"/>
</dbReference>
<feature type="binding site" evidence="3">
    <location>
        <begin position="160"/>
        <end position="162"/>
    </location>
    <ligand>
        <name>FAD</name>
        <dbReference type="ChEBI" id="CHEBI:57692"/>
    </ligand>
</feature>
<organism evidence="5 6">
    <name type="scientific">Flavobacterium alkalisoli</name>
    <dbReference type="NCBI Taxonomy" id="2602769"/>
    <lineage>
        <taxon>Bacteria</taxon>
        <taxon>Pseudomonadati</taxon>
        <taxon>Bacteroidota</taxon>
        <taxon>Flavobacteriia</taxon>
        <taxon>Flavobacteriales</taxon>
        <taxon>Flavobacteriaceae</taxon>
        <taxon>Flavobacterium</taxon>
    </lineage>
</organism>
<name>A0A5B9FTF5_9FLAO</name>
<dbReference type="AlphaFoldDB" id="A0A5B9FTF5"/>
<feature type="binding site" evidence="3">
    <location>
        <position position="23"/>
    </location>
    <ligand>
        <name>FAD</name>
        <dbReference type="ChEBI" id="CHEBI:57692"/>
    </ligand>
</feature>
<feature type="binding site" evidence="3">
    <location>
        <begin position="70"/>
        <end position="77"/>
    </location>
    <ligand>
        <name>FAD</name>
        <dbReference type="ChEBI" id="CHEBI:57692"/>
    </ligand>
</feature>
<dbReference type="PANTHER" id="PTHR11455">
    <property type="entry name" value="CRYPTOCHROME"/>
    <property type="match status" value="1"/>
</dbReference>
<dbReference type="RefSeq" id="WP_147583761.1">
    <property type="nucleotide sequence ID" value="NZ_CP042831.1"/>
</dbReference>
<gene>
    <name evidence="5" type="ORF">FUA48_12065</name>
</gene>
<dbReference type="Gene3D" id="1.10.579.10">
    <property type="entry name" value="DNA Cyclobutane Dipyrimidine Photolyase, subunit A, domain 3"/>
    <property type="match status" value="1"/>
</dbReference>
<dbReference type="Proteomes" id="UP000321222">
    <property type="component" value="Chromosome"/>
</dbReference>
<feature type="binding site" evidence="3">
    <location>
        <position position="67"/>
    </location>
    <ligand>
        <name>FAD</name>
        <dbReference type="ChEBI" id="CHEBI:57692"/>
    </ligand>
</feature>
<sequence>MMVFSQKYNEIVNRIAAINPVVYSQTRNYTNGAVSLLSPYISRGVVSTKFIYAVIRNKYSAKESETFLKELLWREYFQRLLQNNKDVFSPLSLPSNSEQVLPNALMQASTGIIAIDFSIAELYKTGYMHNHVRMYTAAVCNMAGYYYYAPAQWMYYHLLDGDVASNYYSWQWVYGLRNGKKYIANQENINRFCGTSQKDTFLDYSYQELEKVNSIKALSESSNVSFTTLLPENQDLKINSAPILLYNSYNLDPTWHSDKEVNRILLLEPSHFKKYPVSEKVLNFILQLAGNIKNIQVYVGEYSDLKEKYNNTFITKEHPLFNYKDALTEQREWLADDVTESFSSYSKYLKTVKNDYNEYFS</sequence>
<dbReference type="InterPro" id="IPR002081">
    <property type="entry name" value="Cryptochrome/DNA_photolyase_1"/>
</dbReference>
<evidence type="ECO:0000256" key="1">
    <source>
        <dbReference type="ARBA" id="ARBA00022630"/>
    </source>
</evidence>
<dbReference type="PANTHER" id="PTHR11455:SF9">
    <property type="entry name" value="CRYPTOCHROME CIRCADIAN CLOCK 5 ISOFORM X1"/>
    <property type="match status" value="1"/>
</dbReference>
<dbReference type="EMBL" id="CP042831">
    <property type="protein sequence ID" value="QEE50285.1"/>
    <property type="molecule type" value="Genomic_DNA"/>
</dbReference>
<evidence type="ECO:0000256" key="3">
    <source>
        <dbReference type="PIRSR" id="PIRSR602081-1"/>
    </source>
</evidence>
<dbReference type="Gene3D" id="1.25.40.80">
    <property type="match status" value="1"/>
</dbReference>
<evidence type="ECO:0000256" key="2">
    <source>
        <dbReference type="ARBA" id="ARBA00022827"/>
    </source>
</evidence>
<reference evidence="5 6" key="1">
    <citation type="submission" date="2019-08" db="EMBL/GenBank/DDBJ databases">
        <title>Flavobacterium alkalisoli sp. nov., isolated from rhizosphere soil of Suaeda salsa.</title>
        <authorList>
            <person name="Sun J.-Q."/>
            <person name="Xu L."/>
        </authorList>
    </citation>
    <scope>NUCLEOTIDE SEQUENCE [LARGE SCALE GENOMIC DNA]</scope>
    <source>
        <strain evidence="5 6">XS-5</strain>
    </source>
</reference>
<evidence type="ECO:0000259" key="4">
    <source>
        <dbReference type="Pfam" id="PF03441"/>
    </source>
</evidence>
<keyword evidence="2 3" id="KW-0274">FAD</keyword>
<comment type="cofactor">
    <cofactor evidence="3">
        <name>FAD</name>
        <dbReference type="ChEBI" id="CHEBI:57692"/>
    </cofactor>
    <text evidence="3">Binds 1 FAD per subunit.</text>
</comment>
<dbReference type="GO" id="GO:0003904">
    <property type="term" value="F:deoxyribodipyrimidine photo-lyase activity"/>
    <property type="evidence" value="ECO:0007669"/>
    <property type="project" value="TreeGrafter"/>
</dbReference>
<keyword evidence="1 3" id="KW-0285">Flavoprotein</keyword>
<feature type="domain" description="Cryptochrome/DNA photolyase FAD-binding" evidence="4">
    <location>
        <begin position="67"/>
        <end position="175"/>
    </location>
</feature>
<dbReference type="Pfam" id="PF03441">
    <property type="entry name" value="FAD_binding_7"/>
    <property type="match status" value="1"/>
</dbReference>
<dbReference type="GO" id="GO:0071949">
    <property type="term" value="F:FAD binding"/>
    <property type="evidence" value="ECO:0007669"/>
    <property type="project" value="TreeGrafter"/>
</dbReference>
<dbReference type="GO" id="GO:0009416">
    <property type="term" value="P:response to light stimulus"/>
    <property type="evidence" value="ECO:0007669"/>
    <property type="project" value="TreeGrafter"/>
</dbReference>
<accession>A0A5B9FTF5</accession>
<dbReference type="OrthoDB" id="9772484at2"/>
<dbReference type="SUPFAM" id="SSF48173">
    <property type="entry name" value="Cryptochrome/photolyase FAD-binding domain"/>
    <property type="match status" value="1"/>
</dbReference>
<proteinExistence type="predicted"/>
<dbReference type="GO" id="GO:0003677">
    <property type="term" value="F:DNA binding"/>
    <property type="evidence" value="ECO:0007669"/>
    <property type="project" value="TreeGrafter"/>
</dbReference>